<accession>A0A7J7J1Y9</accession>
<reference evidence="8" key="1">
    <citation type="submission" date="2020-06" db="EMBL/GenBank/DDBJ databases">
        <title>Draft genome of Bugula neritina, a colonial animal packing powerful symbionts and potential medicines.</title>
        <authorList>
            <person name="Rayko M."/>
        </authorList>
    </citation>
    <scope>NUCLEOTIDE SEQUENCE [LARGE SCALE GENOMIC DNA]</scope>
    <source>
        <strain evidence="8">Kwan_BN1</strain>
    </source>
</reference>
<feature type="transmembrane region" description="Helical" evidence="7">
    <location>
        <begin position="45"/>
        <end position="67"/>
    </location>
</feature>
<keyword evidence="3 7" id="KW-0812">Transmembrane</keyword>
<dbReference type="PANTHER" id="PTHR13906:SF4">
    <property type="entry name" value="LYSOPHOSPHOLIPID ACYLTRANSFERASE 6"/>
    <property type="match status" value="1"/>
</dbReference>
<name>A0A7J7J1Y9_BUGNE</name>
<dbReference type="PANTHER" id="PTHR13906">
    <property type="entry name" value="PORCUPINE"/>
    <property type="match status" value="1"/>
</dbReference>
<evidence type="ECO:0000256" key="6">
    <source>
        <dbReference type="ARBA" id="ARBA00023315"/>
    </source>
</evidence>
<keyword evidence="2" id="KW-0808">Transferase</keyword>
<keyword evidence="6" id="KW-0012">Acyltransferase</keyword>
<evidence type="ECO:0000256" key="3">
    <source>
        <dbReference type="ARBA" id="ARBA00022692"/>
    </source>
</evidence>
<keyword evidence="4 7" id="KW-1133">Transmembrane helix</keyword>
<comment type="subcellular location">
    <subcellularLocation>
        <location evidence="1">Membrane</location>
        <topology evidence="1">Multi-pass membrane protein</topology>
    </subcellularLocation>
</comment>
<feature type="transmembrane region" description="Helical" evidence="7">
    <location>
        <begin position="161"/>
        <end position="178"/>
    </location>
</feature>
<dbReference type="GO" id="GO:0016746">
    <property type="term" value="F:acyltransferase activity"/>
    <property type="evidence" value="ECO:0007669"/>
    <property type="project" value="UniProtKB-KW"/>
</dbReference>
<sequence>METLTSLPVSTVIILGTHLGTLPVAHWFSRYNSSEKSLWLSKHRVAALLGLATILICYQWSALQLILQWLISYTLLHTVPKHQLGKISFVILYGHVIVVNAFKFIYKYGDISLDYTGSMMLGTMRLTSLAFSIQDSTKPEEKLTELQKQRVMKQDITLEKHFCYCFSFIGILFGPFIFYEDHEKYMNKKSSEFNANNYKATLTLLQGVLALIIVIVALPHYPVEKNFAYKVGSPVSR</sequence>
<proteinExistence type="predicted"/>
<keyword evidence="9" id="KW-1185">Reference proteome</keyword>
<comment type="caution">
    <text evidence="8">The sequence shown here is derived from an EMBL/GenBank/DDBJ whole genome shotgun (WGS) entry which is preliminary data.</text>
</comment>
<dbReference type="Pfam" id="PF03062">
    <property type="entry name" value="MBOAT"/>
    <property type="match status" value="1"/>
</dbReference>
<keyword evidence="5 7" id="KW-0472">Membrane</keyword>
<dbReference type="GO" id="GO:0030258">
    <property type="term" value="P:lipid modification"/>
    <property type="evidence" value="ECO:0007669"/>
    <property type="project" value="TreeGrafter"/>
</dbReference>
<dbReference type="InterPro" id="IPR049941">
    <property type="entry name" value="LPLAT_7/PORCN-like"/>
</dbReference>
<evidence type="ECO:0000256" key="7">
    <source>
        <dbReference type="SAM" id="Phobius"/>
    </source>
</evidence>
<evidence type="ECO:0000256" key="5">
    <source>
        <dbReference type="ARBA" id="ARBA00023136"/>
    </source>
</evidence>
<dbReference type="Proteomes" id="UP000593567">
    <property type="component" value="Unassembled WGS sequence"/>
</dbReference>
<dbReference type="GO" id="GO:0016020">
    <property type="term" value="C:membrane"/>
    <property type="evidence" value="ECO:0007669"/>
    <property type="project" value="UniProtKB-SubCell"/>
</dbReference>
<evidence type="ECO:0000313" key="9">
    <source>
        <dbReference type="Proteomes" id="UP000593567"/>
    </source>
</evidence>
<evidence type="ECO:0000313" key="8">
    <source>
        <dbReference type="EMBL" id="KAF6019756.1"/>
    </source>
</evidence>
<dbReference type="InterPro" id="IPR004299">
    <property type="entry name" value="MBOAT_fam"/>
</dbReference>
<feature type="transmembrane region" description="Helical" evidence="7">
    <location>
        <begin position="198"/>
        <end position="218"/>
    </location>
</feature>
<dbReference type="AlphaFoldDB" id="A0A7J7J1Y9"/>
<dbReference type="EMBL" id="VXIV02003214">
    <property type="protein sequence ID" value="KAF6019756.1"/>
    <property type="molecule type" value="Genomic_DNA"/>
</dbReference>
<evidence type="ECO:0000256" key="1">
    <source>
        <dbReference type="ARBA" id="ARBA00004141"/>
    </source>
</evidence>
<gene>
    <name evidence="8" type="ORF">EB796_021984</name>
</gene>
<evidence type="ECO:0000256" key="2">
    <source>
        <dbReference type="ARBA" id="ARBA00022679"/>
    </source>
</evidence>
<protein>
    <submittedName>
        <fullName evidence="8">MBOAT2</fullName>
    </submittedName>
</protein>
<feature type="transmembrane region" description="Helical" evidence="7">
    <location>
        <begin position="87"/>
        <end position="106"/>
    </location>
</feature>
<organism evidence="8 9">
    <name type="scientific">Bugula neritina</name>
    <name type="common">Brown bryozoan</name>
    <name type="synonym">Sertularia neritina</name>
    <dbReference type="NCBI Taxonomy" id="10212"/>
    <lineage>
        <taxon>Eukaryota</taxon>
        <taxon>Metazoa</taxon>
        <taxon>Spiralia</taxon>
        <taxon>Lophotrochozoa</taxon>
        <taxon>Bryozoa</taxon>
        <taxon>Gymnolaemata</taxon>
        <taxon>Cheilostomatida</taxon>
        <taxon>Flustrina</taxon>
        <taxon>Buguloidea</taxon>
        <taxon>Bugulidae</taxon>
        <taxon>Bugula</taxon>
    </lineage>
</organism>
<evidence type="ECO:0000256" key="4">
    <source>
        <dbReference type="ARBA" id="ARBA00022989"/>
    </source>
</evidence>
<dbReference type="OrthoDB" id="286734at2759"/>
<feature type="transmembrane region" description="Helical" evidence="7">
    <location>
        <begin position="6"/>
        <end position="25"/>
    </location>
</feature>